<gene>
    <name evidence="2" type="ordered locus">glr3106</name>
</gene>
<dbReference type="EMBL" id="BA000045">
    <property type="protein sequence ID" value="BAC91047.1"/>
    <property type="molecule type" value="Genomic_DNA"/>
</dbReference>
<keyword evidence="1" id="KW-1133">Transmembrane helix</keyword>
<sequence length="481" mass="52411">MLASILKHEWRNLMAERVIWAVGGLFALLVAYGLINGTGWVQFQRQTLAQAQQEEITRLDTLQSAIADIESGKVRFTGDAFADPRQPRTVGNNKGTRYATLTPGPLAPLAVGQSDLYPYYFKVSTLNKQTFIQNNELENPTNLLAGRFDLAFVIVYLLPLFILALGYNLLSGERDEGTLAMLLSQPVGLPMLVLGKVLVRGGIVIALAAVLSLAGAVLGGADPAEPGVRLRLGLWVLVVILYGMFWFALAVAVNAAGGRTPTNAVVLVGLWLLLVVIVPAVVNVAVSTASPVPSRVELIQAVREATNAANAQGSRLLARYYEDHPELAPKDSRVDPGSFALRSTAVRETVDKAIAPVLERYDRQLLAQQALVERYRYLSPAIVAQEVFNDLAGTGLGRYRHFQAQVDRYHRTWQGYFVPRIFRQQTVTAAEIGRLPKFRFEEELTGDVAGRVLPGLVGLAAPLLVLVGLTLPGLRRYPVAA</sequence>
<dbReference type="STRING" id="251221.gene:10760611"/>
<feature type="transmembrane region" description="Helical" evidence="1">
    <location>
        <begin position="197"/>
        <end position="220"/>
    </location>
</feature>
<dbReference type="HOGENOM" id="CLU_042403_1_0_3"/>
<feature type="transmembrane region" description="Helical" evidence="1">
    <location>
        <begin position="232"/>
        <end position="253"/>
    </location>
</feature>
<evidence type="ECO:0000313" key="2">
    <source>
        <dbReference type="EMBL" id="BAC91047.1"/>
    </source>
</evidence>
<feature type="transmembrane region" description="Helical" evidence="1">
    <location>
        <begin position="448"/>
        <end position="471"/>
    </location>
</feature>
<organism evidence="2 3">
    <name type="scientific">Gloeobacter violaceus (strain ATCC 29082 / PCC 7421)</name>
    <dbReference type="NCBI Taxonomy" id="251221"/>
    <lineage>
        <taxon>Bacteria</taxon>
        <taxon>Bacillati</taxon>
        <taxon>Cyanobacteriota</taxon>
        <taxon>Cyanophyceae</taxon>
        <taxon>Gloeobacterales</taxon>
        <taxon>Gloeobacteraceae</taxon>
        <taxon>Gloeobacter</taxon>
    </lineage>
</organism>
<dbReference type="PATRIC" id="fig|251221.4.peg.3136"/>
<feature type="transmembrane region" description="Helical" evidence="1">
    <location>
        <begin position="265"/>
        <end position="286"/>
    </location>
</feature>
<dbReference type="AlphaFoldDB" id="Q7NGR2"/>
<evidence type="ECO:0000256" key="1">
    <source>
        <dbReference type="SAM" id="Phobius"/>
    </source>
</evidence>
<dbReference type="OrthoDB" id="245813at2"/>
<keyword evidence="3" id="KW-1185">Reference proteome</keyword>
<dbReference type="RefSeq" id="WP_011143099.1">
    <property type="nucleotide sequence ID" value="NC_005125.1"/>
</dbReference>
<proteinExistence type="predicted"/>
<reference evidence="2 3" key="2">
    <citation type="journal article" date="2003" name="DNA Res.">
        <title>Complete genome structure of Gloeobacter violaceus PCC 7421, a cyanobacterium that lacks thylakoids (supplement).</title>
        <authorList>
            <person name="Nakamura Y."/>
            <person name="Kaneko T."/>
            <person name="Sato S."/>
            <person name="Mimuro M."/>
            <person name="Miyashita H."/>
            <person name="Tsuchiya T."/>
            <person name="Sasamoto S."/>
            <person name="Watanabe A."/>
            <person name="Kawashima K."/>
            <person name="Kishida Y."/>
            <person name="Kiyokawa C."/>
            <person name="Kohara M."/>
            <person name="Matsumoto M."/>
            <person name="Matsuno A."/>
            <person name="Nakazaki N."/>
            <person name="Shimpo S."/>
            <person name="Takeuchi C."/>
            <person name="Yamada M."/>
            <person name="Tabata S."/>
        </authorList>
    </citation>
    <scope>NUCLEOTIDE SEQUENCE [LARGE SCALE GENOMIC DNA]</scope>
    <source>
        <strain evidence="3">ATCC 29082 / PCC 7421</strain>
    </source>
</reference>
<dbReference type="EnsemblBacteria" id="BAC91047">
    <property type="protein sequence ID" value="BAC91047"/>
    <property type="gene ID" value="BAC91047"/>
</dbReference>
<dbReference type="InterPro" id="IPR021913">
    <property type="entry name" value="DUF3526"/>
</dbReference>
<keyword evidence="1" id="KW-0812">Transmembrane</keyword>
<name>Q7NGR2_GLOVI</name>
<dbReference type="Pfam" id="PF12040">
    <property type="entry name" value="DUF3526"/>
    <property type="match status" value="1"/>
</dbReference>
<dbReference type="PANTHER" id="PTHR43471">
    <property type="entry name" value="ABC TRANSPORTER PERMEASE"/>
    <property type="match status" value="1"/>
</dbReference>
<dbReference type="eggNOG" id="COG1277">
    <property type="taxonomic scope" value="Bacteria"/>
</dbReference>
<protein>
    <submittedName>
        <fullName evidence="2">Glr3106 protein</fullName>
    </submittedName>
</protein>
<accession>Q7NGR2</accession>
<dbReference type="InParanoid" id="Q7NGR2"/>
<feature type="transmembrane region" description="Helical" evidence="1">
    <location>
        <begin position="150"/>
        <end position="170"/>
    </location>
</feature>
<dbReference type="KEGG" id="gvi:glr3106"/>
<dbReference type="Proteomes" id="UP000000557">
    <property type="component" value="Chromosome"/>
</dbReference>
<feature type="transmembrane region" description="Helical" evidence="1">
    <location>
        <begin position="18"/>
        <end position="35"/>
    </location>
</feature>
<dbReference type="PANTHER" id="PTHR43471:SF14">
    <property type="entry name" value="ABC-2 TYPE TRANSPORT SYSTEM PERMEASE PROTEIN"/>
    <property type="match status" value="1"/>
</dbReference>
<reference evidence="2 3" key="1">
    <citation type="journal article" date="2003" name="DNA Res.">
        <title>Complete genome structure of Gloeobacter violaceus PCC 7421, a cyanobacterium that lacks thylakoids.</title>
        <authorList>
            <person name="Nakamura Y."/>
            <person name="Kaneko T."/>
            <person name="Sato S."/>
            <person name="Mimuro M."/>
            <person name="Miyashita H."/>
            <person name="Tsuchiya T."/>
            <person name="Sasamoto S."/>
            <person name="Watanabe A."/>
            <person name="Kawashima K."/>
            <person name="Kishida Y."/>
            <person name="Kiyokawa C."/>
            <person name="Kohara M."/>
            <person name="Matsumoto M."/>
            <person name="Matsuno A."/>
            <person name="Nakazaki N."/>
            <person name="Shimpo S."/>
            <person name="Takeuchi C."/>
            <person name="Yamada M."/>
            <person name="Tabata S."/>
        </authorList>
    </citation>
    <scope>NUCLEOTIDE SEQUENCE [LARGE SCALE GENOMIC DNA]</scope>
    <source>
        <strain evidence="3">ATCC 29082 / PCC 7421</strain>
    </source>
</reference>
<keyword evidence="1" id="KW-0472">Membrane</keyword>
<evidence type="ECO:0000313" key="3">
    <source>
        <dbReference type="Proteomes" id="UP000000557"/>
    </source>
</evidence>